<comment type="caution">
    <text evidence="2">The sequence shown here is derived from an EMBL/GenBank/DDBJ whole genome shotgun (WGS) entry which is preliminary data.</text>
</comment>
<organism evidence="2 3">
    <name type="scientific">Hibiscus sabdariffa</name>
    <name type="common">roselle</name>
    <dbReference type="NCBI Taxonomy" id="183260"/>
    <lineage>
        <taxon>Eukaryota</taxon>
        <taxon>Viridiplantae</taxon>
        <taxon>Streptophyta</taxon>
        <taxon>Embryophyta</taxon>
        <taxon>Tracheophyta</taxon>
        <taxon>Spermatophyta</taxon>
        <taxon>Magnoliopsida</taxon>
        <taxon>eudicotyledons</taxon>
        <taxon>Gunneridae</taxon>
        <taxon>Pentapetalae</taxon>
        <taxon>rosids</taxon>
        <taxon>malvids</taxon>
        <taxon>Malvales</taxon>
        <taxon>Malvaceae</taxon>
        <taxon>Malvoideae</taxon>
        <taxon>Hibiscus</taxon>
    </lineage>
</organism>
<sequence>MVEDFHATVGAGNNIVRNSAVIQRAAVRWEAPPVQCWGFVLAWKLSYGKSMRVCFVLGLLESLILFWNRIVRMRYKFLEKLSP</sequence>
<protein>
    <submittedName>
        <fullName evidence="2">Uncharacterized protein</fullName>
    </submittedName>
</protein>
<evidence type="ECO:0000256" key="1">
    <source>
        <dbReference type="SAM" id="Phobius"/>
    </source>
</evidence>
<keyword evidence="1" id="KW-0472">Membrane</keyword>
<accession>A0ABR2TDT0</accession>
<evidence type="ECO:0000313" key="2">
    <source>
        <dbReference type="EMBL" id="KAK9035333.1"/>
    </source>
</evidence>
<reference evidence="2 3" key="1">
    <citation type="journal article" date="2024" name="G3 (Bethesda)">
        <title>Genome assembly of Hibiscus sabdariffa L. provides insights into metabolisms of medicinal natural products.</title>
        <authorList>
            <person name="Kim T."/>
        </authorList>
    </citation>
    <scope>NUCLEOTIDE SEQUENCE [LARGE SCALE GENOMIC DNA]</scope>
    <source>
        <strain evidence="2">TK-2024</strain>
        <tissue evidence="2">Old leaves</tissue>
    </source>
</reference>
<keyword evidence="1" id="KW-0812">Transmembrane</keyword>
<evidence type="ECO:0000313" key="3">
    <source>
        <dbReference type="Proteomes" id="UP001396334"/>
    </source>
</evidence>
<keyword evidence="3" id="KW-1185">Reference proteome</keyword>
<dbReference type="Proteomes" id="UP001396334">
    <property type="component" value="Unassembled WGS sequence"/>
</dbReference>
<dbReference type="EMBL" id="JBBPBN010000006">
    <property type="protein sequence ID" value="KAK9035333.1"/>
    <property type="molecule type" value="Genomic_DNA"/>
</dbReference>
<feature type="transmembrane region" description="Helical" evidence="1">
    <location>
        <begin position="50"/>
        <end position="71"/>
    </location>
</feature>
<gene>
    <name evidence="2" type="ORF">V6N11_077375</name>
</gene>
<keyword evidence="1" id="KW-1133">Transmembrane helix</keyword>
<proteinExistence type="predicted"/>
<name>A0ABR2TDT0_9ROSI</name>